<reference evidence="5 6" key="1">
    <citation type="journal article" date="2015" name="Genome Announc.">
        <title>Expanding the biotechnology potential of lactobacilli through comparative genomics of 213 strains and associated genera.</title>
        <authorList>
            <person name="Sun Z."/>
            <person name="Harris H.M."/>
            <person name="McCann A."/>
            <person name="Guo C."/>
            <person name="Argimon S."/>
            <person name="Zhang W."/>
            <person name="Yang X."/>
            <person name="Jeffery I.B."/>
            <person name="Cooney J.C."/>
            <person name="Kagawa T.F."/>
            <person name="Liu W."/>
            <person name="Song Y."/>
            <person name="Salvetti E."/>
            <person name="Wrobel A."/>
            <person name="Rasinkangas P."/>
            <person name="Parkhill J."/>
            <person name="Rea M.C."/>
            <person name="O'Sullivan O."/>
            <person name="Ritari J."/>
            <person name="Douillard F.P."/>
            <person name="Paul Ross R."/>
            <person name="Yang R."/>
            <person name="Briner A.E."/>
            <person name="Felis G.E."/>
            <person name="de Vos W.M."/>
            <person name="Barrangou R."/>
            <person name="Klaenhammer T.R."/>
            <person name="Caufield P.W."/>
            <person name="Cui Y."/>
            <person name="Zhang H."/>
            <person name="O'Toole P.W."/>
        </authorList>
    </citation>
    <scope>NUCLEOTIDE SEQUENCE [LARGE SCALE GENOMIC DNA]</scope>
    <source>
        <strain evidence="5 6">DSM 20623</strain>
    </source>
</reference>
<dbReference type="Pfam" id="PF01638">
    <property type="entry name" value="HxlR"/>
    <property type="match status" value="1"/>
</dbReference>
<evidence type="ECO:0000256" key="1">
    <source>
        <dbReference type="ARBA" id="ARBA00023015"/>
    </source>
</evidence>
<dbReference type="InterPro" id="IPR036388">
    <property type="entry name" value="WH-like_DNA-bd_sf"/>
</dbReference>
<dbReference type="SUPFAM" id="SSF46785">
    <property type="entry name" value="Winged helix' DNA-binding domain"/>
    <property type="match status" value="1"/>
</dbReference>
<dbReference type="PANTHER" id="PTHR33204">
    <property type="entry name" value="TRANSCRIPTIONAL REGULATOR, MARR FAMILY"/>
    <property type="match status" value="1"/>
</dbReference>
<feature type="domain" description="HTH hxlR-type" evidence="4">
    <location>
        <begin position="4"/>
        <end position="103"/>
    </location>
</feature>
<evidence type="ECO:0000256" key="2">
    <source>
        <dbReference type="ARBA" id="ARBA00023125"/>
    </source>
</evidence>
<organism evidence="5 6">
    <name type="scientific">Carnobacterium divergens DSM 20623</name>
    <dbReference type="NCBI Taxonomy" id="1449336"/>
    <lineage>
        <taxon>Bacteria</taxon>
        <taxon>Bacillati</taxon>
        <taxon>Bacillota</taxon>
        <taxon>Bacilli</taxon>
        <taxon>Lactobacillales</taxon>
        <taxon>Carnobacteriaceae</taxon>
        <taxon>Carnobacterium</taxon>
    </lineage>
</organism>
<dbReference type="GeneID" id="89587809"/>
<keyword evidence="2" id="KW-0238">DNA-binding</keyword>
<evidence type="ECO:0000256" key="3">
    <source>
        <dbReference type="ARBA" id="ARBA00023163"/>
    </source>
</evidence>
<dbReference type="GO" id="GO:0003677">
    <property type="term" value="F:DNA binding"/>
    <property type="evidence" value="ECO:0007669"/>
    <property type="project" value="UniProtKB-KW"/>
</dbReference>
<evidence type="ECO:0000259" key="4">
    <source>
        <dbReference type="PROSITE" id="PS51118"/>
    </source>
</evidence>
<dbReference type="PATRIC" id="fig|1449336.4.peg.528"/>
<dbReference type="eggNOG" id="COG1733">
    <property type="taxonomic scope" value="Bacteria"/>
</dbReference>
<protein>
    <recommendedName>
        <fullName evidence="4">HTH hxlR-type domain-containing protein</fullName>
    </recommendedName>
</protein>
<dbReference type="EMBL" id="JQBS01000017">
    <property type="protein sequence ID" value="KRN56868.1"/>
    <property type="molecule type" value="Genomic_DNA"/>
</dbReference>
<sequence length="112" mass="13455">MYLNEFDATMKLIQGKWKIMILYELYESKTVRFNELQKYIEKISHKTLTNQLRELEQDQLIQRKIFKEVPPHVEYSLTESGQSMIPVLDVICNWGLEHISHDKIQRLLCNEE</sequence>
<evidence type="ECO:0000313" key="5">
    <source>
        <dbReference type="EMBL" id="KRN56868.1"/>
    </source>
</evidence>
<name>A0A0R2I526_CARDV</name>
<dbReference type="InterPro" id="IPR036390">
    <property type="entry name" value="WH_DNA-bd_sf"/>
</dbReference>
<proteinExistence type="predicted"/>
<keyword evidence="1" id="KW-0805">Transcription regulation</keyword>
<accession>A0A0R2I526</accession>
<evidence type="ECO:0000313" key="6">
    <source>
        <dbReference type="Proteomes" id="UP000051658"/>
    </source>
</evidence>
<dbReference type="PROSITE" id="PS51118">
    <property type="entry name" value="HTH_HXLR"/>
    <property type="match status" value="1"/>
</dbReference>
<keyword evidence="6" id="KW-1185">Reference proteome</keyword>
<dbReference type="Proteomes" id="UP000051658">
    <property type="component" value="Unassembled WGS sequence"/>
</dbReference>
<dbReference type="Gene3D" id="1.10.10.10">
    <property type="entry name" value="Winged helix-like DNA-binding domain superfamily/Winged helix DNA-binding domain"/>
    <property type="match status" value="1"/>
</dbReference>
<keyword evidence="3" id="KW-0804">Transcription</keyword>
<dbReference type="InterPro" id="IPR002577">
    <property type="entry name" value="HTH_HxlR"/>
</dbReference>
<gene>
    <name evidence="5" type="ORF">IV74_GL000515</name>
</gene>
<dbReference type="RefSeq" id="WP_034572265.1">
    <property type="nucleotide sequence ID" value="NZ_JQBS01000017.1"/>
</dbReference>
<dbReference type="AlphaFoldDB" id="A0A0R2I526"/>
<comment type="caution">
    <text evidence="5">The sequence shown here is derived from an EMBL/GenBank/DDBJ whole genome shotgun (WGS) entry which is preliminary data.</text>
</comment>
<dbReference type="PANTHER" id="PTHR33204:SF29">
    <property type="entry name" value="TRANSCRIPTIONAL REGULATOR"/>
    <property type="match status" value="1"/>
</dbReference>